<dbReference type="EMBL" id="VSZS01000066">
    <property type="protein sequence ID" value="TYR30681.1"/>
    <property type="molecule type" value="Genomic_DNA"/>
</dbReference>
<protein>
    <submittedName>
        <fullName evidence="2">Uncharacterized protein</fullName>
    </submittedName>
</protein>
<feature type="transmembrane region" description="Helical" evidence="1">
    <location>
        <begin position="98"/>
        <end position="121"/>
    </location>
</feature>
<dbReference type="OrthoDB" id="7277252at2"/>
<proteinExistence type="predicted"/>
<accession>A0A5D4GPA8</accession>
<evidence type="ECO:0000313" key="2">
    <source>
        <dbReference type="EMBL" id="TYR30681.1"/>
    </source>
</evidence>
<sequence length="122" mass="12857">MSSPAAKMAHGRNARLLLMAAGFTIWAVAFIALYGMLSVGCRFGWDRIDAVAGISVQRLQLLVLFAVHVAAGVALAVGLRPPFPREGAGGHFVRWVGYWAAVAALGSTVFSFAGVFALTACY</sequence>
<organism evidence="2 3">
    <name type="scientific">Neoaquamicrobium microcysteis</name>
    <dbReference type="NCBI Taxonomy" id="2682781"/>
    <lineage>
        <taxon>Bacteria</taxon>
        <taxon>Pseudomonadati</taxon>
        <taxon>Pseudomonadota</taxon>
        <taxon>Alphaproteobacteria</taxon>
        <taxon>Hyphomicrobiales</taxon>
        <taxon>Phyllobacteriaceae</taxon>
        <taxon>Neoaquamicrobium</taxon>
    </lineage>
</organism>
<evidence type="ECO:0000256" key="1">
    <source>
        <dbReference type="SAM" id="Phobius"/>
    </source>
</evidence>
<name>A0A5D4GPA8_9HYPH</name>
<feature type="transmembrane region" description="Helical" evidence="1">
    <location>
        <begin position="59"/>
        <end position="78"/>
    </location>
</feature>
<feature type="transmembrane region" description="Helical" evidence="1">
    <location>
        <begin position="16"/>
        <end position="39"/>
    </location>
</feature>
<comment type="caution">
    <text evidence="2">The sequence shown here is derived from an EMBL/GenBank/DDBJ whole genome shotgun (WGS) entry which is preliminary data.</text>
</comment>
<evidence type="ECO:0000313" key="3">
    <source>
        <dbReference type="Proteomes" id="UP000323258"/>
    </source>
</evidence>
<dbReference type="RefSeq" id="WP_148916217.1">
    <property type="nucleotide sequence ID" value="NZ_VSZS01000066.1"/>
</dbReference>
<dbReference type="Proteomes" id="UP000323258">
    <property type="component" value="Unassembled WGS sequence"/>
</dbReference>
<keyword evidence="1" id="KW-0812">Transmembrane</keyword>
<keyword evidence="1" id="KW-0472">Membrane</keyword>
<reference evidence="2 3" key="2">
    <citation type="submission" date="2019-09" db="EMBL/GenBank/DDBJ databases">
        <title>Mesorhizobium sp. MaA-C15 isolated from Microcystis aeruginosa.</title>
        <authorList>
            <person name="Jeong S.E."/>
            <person name="Jin H.M."/>
            <person name="Jeon C.O."/>
        </authorList>
    </citation>
    <scope>NUCLEOTIDE SEQUENCE [LARGE SCALE GENOMIC DNA]</scope>
    <source>
        <strain evidence="2 3">MaA-C15</strain>
    </source>
</reference>
<reference evidence="2 3" key="1">
    <citation type="submission" date="2019-08" db="EMBL/GenBank/DDBJ databases">
        <authorList>
            <person name="Seo Y.L."/>
        </authorList>
    </citation>
    <scope>NUCLEOTIDE SEQUENCE [LARGE SCALE GENOMIC DNA]</scope>
    <source>
        <strain evidence="2 3">MaA-C15</strain>
    </source>
</reference>
<keyword evidence="1" id="KW-1133">Transmembrane helix</keyword>
<dbReference type="AlphaFoldDB" id="A0A5D4GPA8"/>
<gene>
    <name evidence="2" type="ORF">FY036_18405</name>
</gene>
<keyword evidence="3" id="KW-1185">Reference proteome</keyword>